<dbReference type="Gene3D" id="2.160.20.10">
    <property type="entry name" value="Single-stranded right-handed beta-helix, Pectin lyase-like"/>
    <property type="match status" value="1"/>
</dbReference>
<gene>
    <name evidence="2" type="ORF">DFJ64_2688</name>
</gene>
<dbReference type="OrthoDB" id="3335773at2"/>
<dbReference type="Pfam" id="PF13229">
    <property type="entry name" value="Beta_helix"/>
    <property type="match status" value="1"/>
</dbReference>
<dbReference type="InterPro" id="IPR006626">
    <property type="entry name" value="PbH1"/>
</dbReference>
<evidence type="ECO:0000313" key="3">
    <source>
        <dbReference type="Proteomes" id="UP000256485"/>
    </source>
</evidence>
<dbReference type="GO" id="GO:0016829">
    <property type="term" value="F:lyase activity"/>
    <property type="evidence" value="ECO:0007669"/>
    <property type="project" value="UniProtKB-KW"/>
</dbReference>
<dbReference type="Proteomes" id="UP000256485">
    <property type="component" value="Unassembled WGS sequence"/>
</dbReference>
<dbReference type="SMART" id="SM00710">
    <property type="entry name" value="PbH1"/>
    <property type="match status" value="5"/>
</dbReference>
<dbReference type="InterPro" id="IPR011050">
    <property type="entry name" value="Pectin_lyase_fold/virulence"/>
</dbReference>
<evidence type="ECO:0000313" key="2">
    <source>
        <dbReference type="EMBL" id="REF37247.1"/>
    </source>
</evidence>
<dbReference type="InterPro" id="IPR039448">
    <property type="entry name" value="Beta_helix"/>
</dbReference>
<accession>A0A3D9V6V8</accession>
<dbReference type="RefSeq" id="WP_115850738.1">
    <property type="nucleotide sequence ID" value="NZ_QTUC01000001.1"/>
</dbReference>
<protein>
    <submittedName>
        <fullName evidence="2">Parallel beta helix pectate lyase-like protein</fullName>
    </submittedName>
</protein>
<feature type="domain" description="Right handed beta helix" evidence="1">
    <location>
        <begin position="178"/>
        <end position="319"/>
    </location>
</feature>
<keyword evidence="3" id="KW-1185">Reference proteome</keyword>
<proteinExistence type="predicted"/>
<dbReference type="EMBL" id="QTUC01000001">
    <property type="protein sequence ID" value="REF37247.1"/>
    <property type="molecule type" value="Genomic_DNA"/>
</dbReference>
<sequence length="385" mass="40241">MTARRPTGSENRRGFIRAASAVVGGGVASALLTGSNAHAEPSGSNVPPGYPYWVGLPGSGAPYVVDPAVGAQDAINRALSDVGRGVVFVAGGRYPIKGPIHLRTGQTLCGAGPHGTVLDGSAAGRVREPMISNRDPNSTRIVIRDIGLECAGRFDYGIRLLQGSRPEEWGPDPNHLLHRVYVYSPAVDGIYLGTAGYPGGVRETKINDCRVTDAAQVSYRIEGASDTTVVQSVSQAGRIGFLVAGGNSKLSMCKAFFTKGPGFRITSSRPTITGCESQDAQRGCGFELIGVTNGTLSGCTADSNGDDRSDRTSAGFYLENVQAVRLSGATYQRPDGAGKQRWGVYFGADVDRVLVSMVTDSSVGRPYRGAVLGSAGPRSKVEIIG</sequence>
<organism evidence="2 3">
    <name type="scientific">Thermasporomyces composti</name>
    <dbReference type="NCBI Taxonomy" id="696763"/>
    <lineage>
        <taxon>Bacteria</taxon>
        <taxon>Bacillati</taxon>
        <taxon>Actinomycetota</taxon>
        <taxon>Actinomycetes</taxon>
        <taxon>Propionibacteriales</taxon>
        <taxon>Nocardioidaceae</taxon>
        <taxon>Thermasporomyces</taxon>
    </lineage>
</organism>
<name>A0A3D9V6V8_THECX</name>
<dbReference type="PROSITE" id="PS51318">
    <property type="entry name" value="TAT"/>
    <property type="match status" value="1"/>
</dbReference>
<dbReference type="AlphaFoldDB" id="A0A3D9V6V8"/>
<dbReference type="InterPro" id="IPR012334">
    <property type="entry name" value="Pectin_lyas_fold"/>
</dbReference>
<keyword evidence="2" id="KW-0456">Lyase</keyword>
<reference evidence="2 3" key="1">
    <citation type="submission" date="2018-08" db="EMBL/GenBank/DDBJ databases">
        <title>Sequencing the genomes of 1000 actinobacteria strains.</title>
        <authorList>
            <person name="Klenk H.-P."/>
        </authorList>
    </citation>
    <scope>NUCLEOTIDE SEQUENCE [LARGE SCALE GENOMIC DNA]</scope>
    <source>
        <strain evidence="2 3">DSM 22891</strain>
    </source>
</reference>
<dbReference type="InterPro" id="IPR006311">
    <property type="entry name" value="TAT_signal"/>
</dbReference>
<evidence type="ECO:0000259" key="1">
    <source>
        <dbReference type="Pfam" id="PF13229"/>
    </source>
</evidence>
<comment type="caution">
    <text evidence="2">The sequence shown here is derived from an EMBL/GenBank/DDBJ whole genome shotgun (WGS) entry which is preliminary data.</text>
</comment>
<dbReference type="SUPFAM" id="SSF51126">
    <property type="entry name" value="Pectin lyase-like"/>
    <property type="match status" value="1"/>
</dbReference>